<proteinExistence type="predicted"/>
<dbReference type="Proteomes" id="UP000799772">
    <property type="component" value="Unassembled WGS sequence"/>
</dbReference>
<keyword evidence="3" id="KW-1185">Reference proteome</keyword>
<name>A0A9P4MB96_9PEZI</name>
<keyword evidence="1" id="KW-0732">Signal</keyword>
<accession>A0A9P4MB96</accession>
<gene>
    <name evidence="2" type="ORF">NA57DRAFT_51687</name>
</gene>
<comment type="caution">
    <text evidence="2">The sequence shown here is derived from an EMBL/GenBank/DDBJ whole genome shotgun (WGS) entry which is preliminary data.</text>
</comment>
<sequence length="119" mass="13061">MQFSTIVLTTLLAASSTFADTTTPSRRSLQGHQHCHVEQVPISEGHYTVKVGVPFNSGTCDDVKTDIRGQLFADDVQCSLMPNRFTLVTFTTALTQAKKINKILEFHFPGVNGFNCPGE</sequence>
<feature type="signal peptide" evidence="1">
    <location>
        <begin position="1"/>
        <end position="19"/>
    </location>
</feature>
<dbReference type="AlphaFoldDB" id="A0A9P4MB96"/>
<evidence type="ECO:0000313" key="3">
    <source>
        <dbReference type="Proteomes" id="UP000799772"/>
    </source>
</evidence>
<protein>
    <submittedName>
        <fullName evidence="2">Uncharacterized protein</fullName>
    </submittedName>
</protein>
<evidence type="ECO:0000256" key="1">
    <source>
        <dbReference type="SAM" id="SignalP"/>
    </source>
</evidence>
<reference evidence="2" key="1">
    <citation type="journal article" date="2020" name="Stud. Mycol.">
        <title>101 Dothideomycetes genomes: a test case for predicting lifestyles and emergence of pathogens.</title>
        <authorList>
            <person name="Haridas S."/>
            <person name="Albert R."/>
            <person name="Binder M."/>
            <person name="Bloem J."/>
            <person name="Labutti K."/>
            <person name="Salamov A."/>
            <person name="Andreopoulos B."/>
            <person name="Baker S."/>
            <person name="Barry K."/>
            <person name="Bills G."/>
            <person name="Bluhm B."/>
            <person name="Cannon C."/>
            <person name="Castanera R."/>
            <person name="Culley D."/>
            <person name="Daum C."/>
            <person name="Ezra D."/>
            <person name="Gonzalez J."/>
            <person name="Henrissat B."/>
            <person name="Kuo A."/>
            <person name="Liang C."/>
            <person name="Lipzen A."/>
            <person name="Lutzoni F."/>
            <person name="Magnuson J."/>
            <person name="Mondo S."/>
            <person name="Nolan M."/>
            <person name="Ohm R."/>
            <person name="Pangilinan J."/>
            <person name="Park H.-J."/>
            <person name="Ramirez L."/>
            <person name="Alfaro M."/>
            <person name="Sun H."/>
            <person name="Tritt A."/>
            <person name="Yoshinaga Y."/>
            <person name="Zwiers L.-H."/>
            <person name="Turgeon B."/>
            <person name="Goodwin S."/>
            <person name="Spatafora J."/>
            <person name="Crous P."/>
            <person name="Grigoriev I."/>
        </authorList>
    </citation>
    <scope>NUCLEOTIDE SEQUENCE</scope>
    <source>
        <strain evidence="2">CBS 133067</strain>
    </source>
</reference>
<feature type="chain" id="PRO_5040344475" evidence="1">
    <location>
        <begin position="20"/>
        <end position="119"/>
    </location>
</feature>
<evidence type="ECO:0000313" key="2">
    <source>
        <dbReference type="EMBL" id="KAF2104893.1"/>
    </source>
</evidence>
<organism evidence="2 3">
    <name type="scientific">Rhizodiscina lignyota</name>
    <dbReference type="NCBI Taxonomy" id="1504668"/>
    <lineage>
        <taxon>Eukaryota</taxon>
        <taxon>Fungi</taxon>
        <taxon>Dikarya</taxon>
        <taxon>Ascomycota</taxon>
        <taxon>Pezizomycotina</taxon>
        <taxon>Dothideomycetes</taxon>
        <taxon>Pleosporomycetidae</taxon>
        <taxon>Aulographales</taxon>
        <taxon>Rhizodiscinaceae</taxon>
        <taxon>Rhizodiscina</taxon>
    </lineage>
</organism>
<dbReference type="EMBL" id="ML978121">
    <property type="protein sequence ID" value="KAF2104893.1"/>
    <property type="molecule type" value="Genomic_DNA"/>
</dbReference>